<evidence type="ECO:0000256" key="1">
    <source>
        <dbReference type="SAM" id="Phobius"/>
    </source>
</evidence>
<evidence type="ECO:0000313" key="3">
    <source>
        <dbReference type="Proteomes" id="UP000830375"/>
    </source>
</evidence>
<gene>
    <name evidence="2" type="ORF">H4Q32_026970</name>
</gene>
<keyword evidence="1" id="KW-1133">Transmembrane helix</keyword>
<accession>A0ABQ8L910</accession>
<comment type="caution">
    <text evidence="2">The sequence shown here is derived from an EMBL/GenBank/DDBJ whole genome shotgun (WGS) entry which is preliminary data.</text>
</comment>
<protein>
    <submittedName>
        <fullName evidence="2">GTPase IMAP family member 5</fullName>
    </submittedName>
</protein>
<sequence length="236" mass="25247">METLNKINEYFREGTFKHAVVLFTHGEDLEGQTIEEFTIDKMVKENGCYTNELFQEVNKLIYDKMINLHEMKQERAKKIVYEKLLIRLAVVSTRTLIGAFLGIGVAVASVVTFLKAAKIKEVINTISSAVTAANRVPNKVAAATVGGAAAVSAVAGMAEVGVAAGVIFGAAALVGASGGGITGYKAADEADSVLDAIKIAAKANYKNVYDYNNKACQASTLSADEITMIKSFFFFL</sequence>
<dbReference type="EMBL" id="JACTAM010001767">
    <property type="protein sequence ID" value="KAI2646166.1"/>
    <property type="molecule type" value="Genomic_DNA"/>
</dbReference>
<dbReference type="Proteomes" id="UP000830375">
    <property type="component" value="Unassembled WGS sequence"/>
</dbReference>
<evidence type="ECO:0000313" key="2">
    <source>
        <dbReference type="EMBL" id="KAI2646166.1"/>
    </source>
</evidence>
<reference evidence="2 3" key="1">
    <citation type="submission" date="2022-01" db="EMBL/GenBank/DDBJ databases">
        <title>A high-quality chromosome-level genome assembly of rohu carp, Labeo rohita.</title>
        <authorList>
            <person name="Arick M.A. II"/>
            <person name="Hsu C.-Y."/>
            <person name="Magbanua Z."/>
            <person name="Pechanova O."/>
            <person name="Grover C."/>
            <person name="Miller E."/>
            <person name="Thrash A."/>
            <person name="Ezzel L."/>
            <person name="Alam S."/>
            <person name="Benzie J."/>
            <person name="Hamilton M."/>
            <person name="Karsi A."/>
            <person name="Lawrence M.L."/>
            <person name="Peterson D.G."/>
        </authorList>
    </citation>
    <scope>NUCLEOTIDE SEQUENCE [LARGE SCALE GENOMIC DNA]</scope>
    <source>
        <strain evidence="3">BAU-BD-2019</strain>
        <tissue evidence="2">Blood</tissue>
    </source>
</reference>
<organism evidence="2 3">
    <name type="scientific">Labeo rohita</name>
    <name type="common">Indian major carp</name>
    <name type="synonym">Cyprinus rohita</name>
    <dbReference type="NCBI Taxonomy" id="84645"/>
    <lineage>
        <taxon>Eukaryota</taxon>
        <taxon>Metazoa</taxon>
        <taxon>Chordata</taxon>
        <taxon>Craniata</taxon>
        <taxon>Vertebrata</taxon>
        <taxon>Euteleostomi</taxon>
        <taxon>Actinopterygii</taxon>
        <taxon>Neopterygii</taxon>
        <taxon>Teleostei</taxon>
        <taxon>Ostariophysi</taxon>
        <taxon>Cypriniformes</taxon>
        <taxon>Cyprinidae</taxon>
        <taxon>Labeoninae</taxon>
        <taxon>Labeonini</taxon>
        <taxon>Labeo</taxon>
    </lineage>
</organism>
<name>A0ABQ8L910_LABRO</name>
<keyword evidence="3" id="KW-1185">Reference proteome</keyword>
<dbReference type="Gene3D" id="3.40.50.300">
    <property type="entry name" value="P-loop containing nucleotide triphosphate hydrolases"/>
    <property type="match status" value="1"/>
</dbReference>
<dbReference type="InterPro" id="IPR027417">
    <property type="entry name" value="P-loop_NTPase"/>
</dbReference>
<keyword evidence="1" id="KW-0472">Membrane</keyword>
<keyword evidence="1" id="KW-0812">Transmembrane</keyword>
<feature type="transmembrane region" description="Helical" evidence="1">
    <location>
        <begin position="84"/>
        <end position="114"/>
    </location>
</feature>
<proteinExistence type="predicted"/>